<evidence type="ECO:0000313" key="16">
    <source>
        <dbReference type="EMBL" id="ALZ50231.1"/>
    </source>
</evidence>
<evidence type="ECO:0000256" key="9">
    <source>
        <dbReference type="ARBA" id="ARBA00022982"/>
    </source>
</evidence>
<evidence type="ECO:0000256" key="11">
    <source>
        <dbReference type="ARBA" id="ARBA00023027"/>
    </source>
</evidence>
<dbReference type="GO" id="GO:0031966">
    <property type="term" value="C:mitochondrial membrane"/>
    <property type="evidence" value="ECO:0007669"/>
    <property type="project" value="UniProtKB-SubCell"/>
</dbReference>
<dbReference type="PANTHER" id="PTHR11435">
    <property type="entry name" value="NADH UBIQUINONE OXIDOREDUCTASE SUBUNIT ND6"/>
    <property type="match status" value="1"/>
</dbReference>
<accession>A0A0X9LU35</accession>
<evidence type="ECO:0000256" key="5">
    <source>
        <dbReference type="ARBA" id="ARBA00022448"/>
    </source>
</evidence>
<dbReference type="EMBL" id="KT182069">
    <property type="protein sequence ID" value="ALZ50231.1"/>
    <property type="molecule type" value="Genomic_DNA"/>
</dbReference>
<proteinExistence type="inferred from homology"/>
<gene>
    <name evidence="16" type="primary">NADH6</name>
</gene>
<dbReference type="InterPro" id="IPR001457">
    <property type="entry name" value="NADH_UbQ/plastoQ_OxRdtase_su6"/>
</dbReference>
<name>A0A0X9LU35_9EUCA</name>
<keyword evidence="12 15" id="KW-0496">Mitochondrion</keyword>
<keyword evidence="11 15" id="KW-0520">NAD</keyword>
<feature type="transmembrane region" description="Helical" evidence="15">
    <location>
        <begin position="51"/>
        <end position="69"/>
    </location>
</feature>
<keyword evidence="7 15" id="KW-0812">Transmembrane</keyword>
<keyword evidence="13 15" id="KW-0472">Membrane</keyword>
<reference evidence="16" key="1">
    <citation type="submission" date="2015-06" db="EMBL/GenBank/DDBJ databases">
        <title>The complete mitochondrial genomes of the Homoloidea crabs, Homola orientalis and Moloha majora: novel non-coding region features and the phylogenetic implications of the Brachyura.</title>
        <authorList>
            <person name="Shi G."/>
            <person name="Cui Z."/>
            <person name="Hui M."/>
            <person name="Liu Y."/>
            <person name="Song C."/>
        </authorList>
    </citation>
    <scope>NUCLEOTIDE SEQUENCE</scope>
</reference>
<protein>
    <recommendedName>
        <fullName evidence="4 15">NADH-ubiquinone oxidoreductase chain 6</fullName>
        <ecNumber evidence="3 15">7.1.1.2</ecNumber>
    </recommendedName>
</protein>
<evidence type="ECO:0000256" key="8">
    <source>
        <dbReference type="ARBA" id="ARBA00022967"/>
    </source>
</evidence>
<comment type="similarity">
    <text evidence="2 15">Belongs to the complex I subunit 6 family.</text>
</comment>
<dbReference type="GO" id="GO:0008137">
    <property type="term" value="F:NADH dehydrogenase (ubiquinone) activity"/>
    <property type="evidence" value="ECO:0007669"/>
    <property type="project" value="UniProtKB-UniRule"/>
</dbReference>
<feature type="transmembrane region" description="Helical" evidence="15">
    <location>
        <begin position="81"/>
        <end position="101"/>
    </location>
</feature>
<sequence>MSLLMMPIMMTLSIMFTRMNHPLSMGLTLLLQTIFICITSGLSSSSFWFSYILFLIFLGGMMVLFIYVASLASNTKFKFPFLSMFIIFSLLTISMVILFFMDLMDFPTSNNIAVPSTLLMSYQNKTMLINWIYSPKLIMFTLFIVLYLLLTLLVVVKISYSHMGPMRLSS</sequence>
<comment type="function">
    <text evidence="15">Core subunit of the mitochondrial membrane respiratory chain NADH dehydrogenase (Complex I) which catalyzes electron transfer from NADH through the respiratory chain, using ubiquinone as an electron acceptor. Essential for the catalytic activity and assembly of complex I.</text>
</comment>
<keyword evidence="9 15" id="KW-0249">Electron transport</keyword>
<geneLocation type="mitochondrion" evidence="16"/>
<keyword evidence="6 15" id="KW-0679">Respiratory chain</keyword>
<dbReference type="Pfam" id="PF00499">
    <property type="entry name" value="Oxidored_q3"/>
    <property type="match status" value="1"/>
</dbReference>
<evidence type="ECO:0000256" key="6">
    <source>
        <dbReference type="ARBA" id="ARBA00022660"/>
    </source>
</evidence>
<evidence type="ECO:0000256" key="1">
    <source>
        <dbReference type="ARBA" id="ARBA00004225"/>
    </source>
</evidence>
<evidence type="ECO:0000256" key="2">
    <source>
        <dbReference type="ARBA" id="ARBA00005698"/>
    </source>
</evidence>
<keyword evidence="10 15" id="KW-1133">Transmembrane helix</keyword>
<evidence type="ECO:0000256" key="12">
    <source>
        <dbReference type="ARBA" id="ARBA00023128"/>
    </source>
</evidence>
<comment type="subcellular location">
    <subcellularLocation>
        <location evidence="1 15">Mitochondrion membrane</location>
        <topology evidence="1 15">Multi-pass membrane protein</topology>
    </subcellularLocation>
</comment>
<evidence type="ECO:0000256" key="13">
    <source>
        <dbReference type="ARBA" id="ARBA00023136"/>
    </source>
</evidence>
<evidence type="ECO:0000256" key="10">
    <source>
        <dbReference type="ARBA" id="ARBA00022989"/>
    </source>
</evidence>
<evidence type="ECO:0000256" key="14">
    <source>
        <dbReference type="ARBA" id="ARBA00049551"/>
    </source>
</evidence>
<dbReference type="PANTHER" id="PTHR11435:SF1">
    <property type="entry name" value="NADH-UBIQUINONE OXIDOREDUCTASE CHAIN 6"/>
    <property type="match status" value="1"/>
</dbReference>
<evidence type="ECO:0000256" key="15">
    <source>
        <dbReference type="RuleBase" id="RU004430"/>
    </source>
</evidence>
<dbReference type="EC" id="7.1.1.2" evidence="3 15"/>
<organism evidence="16">
    <name type="scientific">Moloha majora</name>
    <dbReference type="NCBI Taxonomy" id="405146"/>
    <lineage>
        <taxon>Eukaryota</taxon>
        <taxon>Metazoa</taxon>
        <taxon>Ecdysozoa</taxon>
        <taxon>Arthropoda</taxon>
        <taxon>Crustacea</taxon>
        <taxon>Multicrustacea</taxon>
        <taxon>Malacostraca</taxon>
        <taxon>Eumalacostraca</taxon>
        <taxon>Eucarida</taxon>
        <taxon>Decapoda</taxon>
        <taxon>Pleocyemata</taxon>
        <taxon>Brachyura</taxon>
        <taxon>Dromiacea</taxon>
        <taxon>Homoloidea</taxon>
        <taxon>Homolidae</taxon>
        <taxon>Moloha</taxon>
    </lineage>
</organism>
<feature type="transmembrane region" description="Helical" evidence="15">
    <location>
        <begin position="137"/>
        <end position="160"/>
    </location>
</feature>
<keyword evidence="5 15" id="KW-0813">Transport</keyword>
<keyword evidence="8 15" id="KW-1278">Translocase</keyword>
<comment type="catalytic activity">
    <reaction evidence="14 15">
        <text>a ubiquinone + NADH + 5 H(+)(in) = a ubiquinol + NAD(+) + 4 H(+)(out)</text>
        <dbReference type="Rhea" id="RHEA:29091"/>
        <dbReference type="Rhea" id="RHEA-COMP:9565"/>
        <dbReference type="Rhea" id="RHEA-COMP:9566"/>
        <dbReference type="ChEBI" id="CHEBI:15378"/>
        <dbReference type="ChEBI" id="CHEBI:16389"/>
        <dbReference type="ChEBI" id="CHEBI:17976"/>
        <dbReference type="ChEBI" id="CHEBI:57540"/>
        <dbReference type="ChEBI" id="CHEBI:57945"/>
        <dbReference type="EC" id="7.1.1.2"/>
    </reaction>
</comment>
<evidence type="ECO:0000256" key="4">
    <source>
        <dbReference type="ARBA" id="ARBA00021095"/>
    </source>
</evidence>
<dbReference type="AlphaFoldDB" id="A0A0X9LU35"/>
<dbReference type="InterPro" id="IPR050269">
    <property type="entry name" value="ComplexI_Subunit6"/>
</dbReference>
<evidence type="ECO:0000256" key="3">
    <source>
        <dbReference type="ARBA" id="ARBA00012944"/>
    </source>
</evidence>
<evidence type="ECO:0000256" key="7">
    <source>
        <dbReference type="ARBA" id="ARBA00022692"/>
    </source>
</evidence>
<keyword evidence="15" id="KW-0830">Ubiquinone</keyword>